<accession>A0A9P4ISS9</accession>
<dbReference type="GO" id="GO:0016042">
    <property type="term" value="P:lipid catabolic process"/>
    <property type="evidence" value="ECO:0007669"/>
    <property type="project" value="UniProtKB-UniRule"/>
</dbReference>
<evidence type="ECO:0000313" key="8">
    <source>
        <dbReference type="Proteomes" id="UP000799439"/>
    </source>
</evidence>
<name>A0A9P4ISS9_9PEZI</name>
<evidence type="ECO:0000256" key="5">
    <source>
        <dbReference type="SAM" id="MobiDB-lite"/>
    </source>
</evidence>
<evidence type="ECO:0000259" key="6">
    <source>
        <dbReference type="PROSITE" id="PS51635"/>
    </source>
</evidence>
<dbReference type="InterPro" id="IPR016035">
    <property type="entry name" value="Acyl_Trfase/lysoPLipase"/>
</dbReference>
<dbReference type="OrthoDB" id="1658288at2759"/>
<evidence type="ECO:0000313" key="7">
    <source>
        <dbReference type="EMBL" id="KAF2149348.1"/>
    </source>
</evidence>
<feature type="active site" description="Proton acceptor" evidence="4">
    <location>
        <position position="449"/>
    </location>
</feature>
<feature type="short sequence motif" description="DGA/G" evidence="4">
    <location>
        <begin position="449"/>
        <end position="451"/>
    </location>
</feature>
<feature type="region of interest" description="Disordered" evidence="5">
    <location>
        <begin position="199"/>
        <end position="254"/>
    </location>
</feature>
<evidence type="ECO:0000256" key="4">
    <source>
        <dbReference type="PROSITE-ProRule" id="PRU01161"/>
    </source>
</evidence>
<feature type="compositionally biased region" description="Polar residues" evidence="5">
    <location>
        <begin position="103"/>
        <end position="114"/>
    </location>
</feature>
<dbReference type="Gene3D" id="3.40.1090.10">
    <property type="entry name" value="Cytosolic phospholipase A2 catalytic domain"/>
    <property type="match status" value="1"/>
</dbReference>
<dbReference type="GO" id="GO:0019369">
    <property type="term" value="P:arachidonate metabolic process"/>
    <property type="evidence" value="ECO:0007669"/>
    <property type="project" value="TreeGrafter"/>
</dbReference>
<feature type="compositionally biased region" description="Polar residues" evidence="5">
    <location>
        <begin position="145"/>
        <end position="162"/>
    </location>
</feature>
<keyword evidence="1 4" id="KW-0378">Hydrolase</keyword>
<dbReference type="AlphaFoldDB" id="A0A9P4ISS9"/>
<dbReference type="GO" id="GO:0047499">
    <property type="term" value="F:calcium-independent phospholipase A2 activity"/>
    <property type="evidence" value="ECO:0007669"/>
    <property type="project" value="TreeGrafter"/>
</dbReference>
<evidence type="ECO:0000256" key="3">
    <source>
        <dbReference type="ARBA" id="ARBA00023098"/>
    </source>
</evidence>
<sequence>MRKYLRKAVAAALEPDQQGGGTPNGFQPQVGYYPEQQYYGSPQQYHGAPQQYHGSLQHYYGSPQHYPGNPQQYPGNPQQYPGNPHQYPGNPQHYPASPPHYTASPQQYQGSQQHLARRPVGQSQSPPQVPSRPPPRSQVLERDTQSPGRSNSSTPNAWLQPQSTSELALVQATSELALVPANPSVSSVPDTALTPATISHEASRTDSASSYRSPGTVPKLKGVESPTVHEPAVEDDTPQSMPEASDGRPPKPKVLCLDGGGVRGYSEIIMLEYLMQQLNGQRGFDLEPWQEFDMIVGTSTGGLLAIMLGRLKMSVAQCKQAYADLMGQVFEKTRAEWNKAGKAKDLWQVRGKFSAAALEKGICDLLESKDVDVNELLWERNPGPKACKVVVCAVDQTSGAEYIRTYKNTKRTNDLLSHCKIWQAARATSAASTFFDPIEIGPDGRIFADGGLRNNNPIEAAYSEARDMFPDSKDDLIFVTLGTGVEVPIADMNANLQVFVDVMKNIVTETEHTYQRFYDNHPEMVQDRLHRFNVPQGLATVGLEEHARRRDVVNFTLSYCKRSDAADAFRRCAESLESNSTPES</sequence>
<dbReference type="PROSITE" id="PS51635">
    <property type="entry name" value="PNPLA"/>
    <property type="match status" value="1"/>
</dbReference>
<organism evidence="7 8">
    <name type="scientific">Myriangium duriaei CBS 260.36</name>
    <dbReference type="NCBI Taxonomy" id="1168546"/>
    <lineage>
        <taxon>Eukaryota</taxon>
        <taxon>Fungi</taxon>
        <taxon>Dikarya</taxon>
        <taxon>Ascomycota</taxon>
        <taxon>Pezizomycotina</taxon>
        <taxon>Dothideomycetes</taxon>
        <taxon>Dothideomycetidae</taxon>
        <taxon>Myriangiales</taxon>
        <taxon>Myriangiaceae</taxon>
        <taxon>Myriangium</taxon>
    </lineage>
</organism>
<keyword evidence="8" id="KW-1185">Reference proteome</keyword>
<feature type="compositionally biased region" description="Pro residues" evidence="5">
    <location>
        <begin position="127"/>
        <end position="136"/>
    </location>
</feature>
<feature type="region of interest" description="Disordered" evidence="5">
    <location>
        <begin position="13"/>
        <end position="162"/>
    </location>
</feature>
<reference evidence="7" key="1">
    <citation type="journal article" date="2020" name="Stud. Mycol.">
        <title>101 Dothideomycetes genomes: a test case for predicting lifestyles and emergence of pathogens.</title>
        <authorList>
            <person name="Haridas S."/>
            <person name="Albert R."/>
            <person name="Binder M."/>
            <person name="Bloem J."/>
            <person name="Labutti K."/>
            <person name="Salamov A."/>
            <person name="Andreopoulos B."/>
            <person name="Baker S."/>
            <person name="Barry K."/>
            <person name="Bills G."/>
            <person name="Bluhm B."/>
            <person name="Cannon C."/>
            <person name="Castanera R."/>
            <person name="Culley D."/>
            <person name="Daum C."/>
            <person name="Ezra D."/>
            <person name="Gonzalez J."/>
            <person name="Henrissat B."/>
            <person name="Kuo A."/>
            <person name="Liang C."/>
            <person name="Lipzen A."/>
            <person name="Lutzoni F."/>
            <person name="Magnuson J."/>
            <person name="Mondo S."/>
            <person name="Nolan M."/>
            <person name="Ohm R."/>
            <person name="Pangilinan J."/>
            <person name="Park H.-J."/>
            <person name="Ramirez L."/>
            <person name="Alfaro M."/>
            <person name="Sun H."/>
            <person name="Tritt A."/>
            <person name="Yoshinaga Y."/>
            <person name="Zwiers L.-H."/>
            <person name="Turgeon B."/>
            <person name="Goodwin S."/>
            <person name="Spatafora J."/>
            <person name="Crous P."/>
            <person name="Grigoriev I."/>
        </authorList>
    </citation>
    <scope>NUCLEOTIDE SEQUENCE</scope>
    <source>
        <strain evidence="7">CBS 260.36</strain>
    </source>
</reference>
<proteinExistence type="predicted"/>
<evidence type="ECO:0000256" key="2">
    <source>
        <dbReference type="ARBA" id="ARBA00022963"/>
    </source>
</evidence>
<dbReference type="SUPFAM" id="SSF52151">
    <property type="entry name" value="FabD/lysophospholipase-like"/>
    <property type="match status" value="1"/>
</dbReference>
<dbReference type="Proteomes" id="UP000799439">
    <property type="component" value="Unassembled WGS sequence"/>
</dbReference>
<feature type="domain" description="PNPLA" evidence="6">
    <location>
        <begin position="255"/>
        <end position="462"/>
    </location>
</feature>
<feature type="active site" description="Nucleophile" evidence="4">
    <location>
        <position position="299"/>
    </location>
</feature>
<dbReference type="PANTHER" id="PTHR24185">
    <property type="entry name" value="CALCIUM-INDEPENDENT PHOSPHOLIPASE A2-GAMMA"/>
    <property type="match status" value="1"/>
</dbReference>
<feature type="short sequence motif" description="GXSXG" evidence="4">
    <location>
        <begin position="297"/>
        <end position="301"/>
    </location>
</feature>
<feature type="compositionally biased region" description="Low complexity" evidence="5">
    <location>
        <begin position="66"/>
        <end position="89"/>
    </location>
</feature>
<keyword evidence="3 4" id="KW-0443">Lipid metabolism</keyword>
<protein>
    <submittedName>
        <fullName evidence="7">FabD/lysophospholipase-like protein</fullName>
    </submittedName>
</protein>
<dbReference type="Pfam" id="PF01734">
    <property type="entry name" value="Patatin"/>
    <property type="match status" value="1"/>
</dbReference>
<comment type="caution">
    <text evidence="7">The sequence shown here is derived from an EMBL/GenBank/DDBJ whole genome shotgun (WGS) entry which is preliminary data.</text>
</comment>
<dbReference type="GO" id="GO:0016020">
    <property type="term" value="C:membrane"/>
    <property type="evidence" value="ECO:0007669"/>
    <property type="project" value="TreeGrafter"/>
</dbReference>
<dbReference type="PANTHER" id="PTHR24185:SF1">
    <property type="entry name" value="CALCIUM-INDEPENDENT PHOSPHOLIPASE A2-GAMMA"/>
    <property type="match status" value="1"/>
</dbReference>
<gene>
    <name evidence="7" type="ORF">K461DRAFT_296823</name>
</gene>
<dbReference type="GO" id="GO:0046486">
    <property type="term" value="P:glycerolipid metabolic process"/>
    <property type="evidence" value="ECO:0007669"/>
    <property type="project" value="UniProtKB-ARBA"/>
</dbReference>
<dbReference type="InterPro" id="IPR002641">
    <property type="entry name" value="PNPLA_dom"/>
</dbReference>
<keyword evidence="2 4" id="KW-0442">Lipid degradation</keyword>
<evidence type="ECO:0000256" key="1">
    <source>
        <dbReference type="ARBA" id="ARBA00022801"/>
    </source>
</evidence>
<feature type="short sequence motif" description="GXGXXG" evidence="4">
    <location>
        <begin position="259"/>
        <end position="264"/>
    </location>
</feature>
<dbReference type="EMBL" id="ML996091">
    <property type="protein sequence ID" value="KAF2149348.1"/>
    <property type="molecule type" value="Genomic_DNA"/>
</dbReference>